<dbReference type="Proteomes" id="UP000184085">
    <property type="component" value="Unassembled WGS sequence"/>
</dbReference>
<keyword evidence="3" id="KW-1185">Reference proteome</keyword>
<feature type="signal peptide" evidence="1">
    <location>
        <begin position="1"/>
        <end position="21"/>
    </location>
</feature>
<feature type="chain" id="PRO_5009906758" evidence="1">
    <location>
        <begin position="22"/>
        <end position="149"/>
    </location>
</feature>
<organism evidence="2 3">
    <name type="scientific">Donghicola eburneus</name>
    <dbReference type="NCBI Taxonomy" id="393278"/>
    <lineage>
        <taxon>Bacteria</taxon>
        <taxon>Pseudomonadati</taxon>
        <taxon>Pseudomonadota</taxon>
        <taxon>Alphaproteobacteria</taxon>
        <taxon>Rhodobacterales</taxon>
        <taxon>Roseobacteraceae</taxon>
        <taxon>Donghicola</taxon>
    </lineage>
</organism>
<keyword evidence="1" id="KW-0732">Signal</keyword>
<evidence type="ECO:0000256" key="1">
    <source>
        <dbReference type="SAM" id="SignalP"/>
    </source>
</evidence>
<gene>
    <name evidence="2" type="ORF">KARMA_3394</name>
</gene>
<dbReference type="EMBL" id="FMJB01000064">
    <property type="protein sequence ID" value="SCM69160.1"/>
    <property type="molecule type" value="Genomic_DNA"/>
</dbReference>
<evidence type="ECO:0000313" key="2">
    <source>
        <dbReference type="EMBL" id="SCM69160.1"/>
    </source>
</evidence>
<accession>A0A1M4N2N9</accession>
<dbReference type="RefSeq" id="WP_072708458.1">
    <property type="nucleotide sequence ID" value="NZ_FMJB01000064.1"/>
</dbReference>
<reference evidence="3" key="1">
    <citation type="submission" date="2016-09" db="EMBL/GenBank/DDBJ databases">
        <authorList>
            <person name="Wibberg D."/>
        </authorList>
    </citation>
    <scope>NUCLEOTIDE SEQUENCE [LARGE SCALE GENOMIC DNA]</scope>
</reference>
<proteinExistence type="predicted"/>
<name>A0A1M4N2N9_9RHOB</name>
<sequence length="149" mass="16150">MRRLCVAACGALTLWVSPLMAGEREFIQSTGNAYQYRSHYELKSIVYAPSVTVAGGRYVVVPEGMCTNDRERILDWAAKTTGYGAVASPKLPDGVEPDCNILNPNLRGGFADGFATQEGAERTALARCEATRLDGYEKCILVARVADGR</sequence>
<protein>
    <submittedName>
        <fullName evidence="2">Putative secreted protein</fullName>
    </submittedName>
</protein>
<dbReference type="AlphaFoldDB" id="A0A1M4N2N9"/>
<evidence type="ECO:0000313" key="3">
    <source>
        <dbReference type="Proteomes" id="UP000184085"/>
    </source>
</evidence>